<evidence type="ECO:0000256" key="1">
    <source>
        <dbReference type="SAM" id="MobiDB-lite"/>
    </source>
</evidence>
<accession>A0A0A9H0J0</accession>
<name>A0A0A9H0J0_ARUDO</name>
<organism evidence="2">
    <name type="scientific">Arundo donax</name>
    <name type="common">Giant reed</name>
    <name type="synonym">Donax arundinaceus</name>
    <dbReference type="NCBI Taxonomy" id="35708"/>
    <lineage>
        <taxon>Eukaryota</taxon>
        <taxon>Viridiplantae</taxon>
        <taxon>Streptophyta</taxon>
        <taxon>Embryophyta</taxon>
        <taxon>Tracheophyta</taxon>
        <taxon>Spermatophyta</taxon>
        <taxon>Magnoliopsida</taxon>
        <taxon>Liliopsida</taxon>
        <taxon>Poales</taxon>
        <taxon>Poaceae</taxon>
        <taxon>PACMAD clade</taxon>
        <taxon>Arundinoideae</taxon>
        <taxon>Arundineae</taxon>
        <taxon>Arundo</taxon>
    </lineage>
</organism>
<reference evidence="2" key="1">
    <citation type="submission" date="2014-09" db="EMBL/GenBank/DDBJ databases">
        <authorList>
            <person name="Magalhaes I.L.F."/>
            <person name="Oliveira U."/>
            <person name="Santos F.R."/>
            <person name="Vidigal T.H.D.A."/>
            <person name="Brescovit A.D."/>
            <person name="Santos A.J."/>
        </authorList>
    </citation>
    <scope>NUCLEOTIDE SEQUENCE</scope>
    <source>
        <tissue evidence="2">Shoot tissue taken approximately 20 cm above the soil surface</tissue>
    </source>
</reference>
<dbReference type="EMBL" id="GBRH01167614">
    <property type="protein sequence ID" value="JAE30282.1"/>
    <property type="molecule type" value="Transcribed_RNA"/>
</dbReference>
<dbReference type="AlphaFoldDB" id="A0A0A9H0J0"/>
<protein>
    <submittedName>
        <fullName evidence="2">Uncharacterized protein</fullName>
    </submittedName>
</protein>
<reference evidence="2" key="2">
    <citation type="journal article" date="2015" name="Data Brief">
        <title>Shoot transcriptome of the giant reed, Arundo donax.</title>
        <authorList>
            <person name="Barrero R.A."/>
            <person name="Guerrero F.D."/>
            <person name="Moolhuijzen P."/>
            <person name="Goolsby J.A."/>
            <person name="Tidwell J."/>
            <person name="Bellgard S.E."/>
            <person name="Bellgard M.I."/>
        </authorList>
    </citation>
    <scope>NUCLEOTIDE SEQUENCE</scope>
    <source>
        <tissue evidence="2">Shoot tissue taken approximately 20 cm above the soil surface</tissue>
    </source>
</reference>
<proteinExistence type="predicted"/>
<feature type="region of interest" description="Disordered" evidence="1">
    <location>
        <begin position="1"/>
        <end position="29"/>
    </location>
</feature>
<sequence length="29" mass="3155">MSSSQVSRLASGFNNNNNKTFSPKQVRVG</sequence>
<feature type="compositionally biased region" description="Polar residues" evidence="1">
    <location>
        <begin position="1"/>
        <end position="23"/>
    </location>
</feature>
<evidence type="ECO:0000313" key="2">
    <source>
        <dbReference type="EMBL" id="JAE30282.1"/>
    </source>
</evidence>